<dbReference type="InterPro" id="IPR024775">
    <property type="entry name" value="DinB-like"/>
</dbReference>
<keyword evidence="3" id="KW-1185">Reference proteome</keyword>
<gene>
    <name evidence="2" type="ORF">PBOR_34635</name>
</gene>
<proteinExistence type="predicted"/>
<dbReference type="KEGG" id="pbd:PBOR_34635"/>
<dbReference type="AlphaFoldDB" id="A0A089LIZ0"/>
<organism evidence="2 3">
    <name type="scientific">Paenibacillus borealis</name>
    <dbReference type="NCBI Taxonomy" id="160799"/>
    <lineage>
        <taxon>Bacteria</taxon>
        <taxon>Bacillati</taxon>
        <taxon>Bacillota</taxon>
        <taxon>Bacilli</taxon>
        <taxon>Bacillales</taxon>
        <taxon>Paenibacillaceae</taxon>
        <taxon>Paenibacillus</taxon>
    </lineage>
</organism>
<keyword evidence="2" id="KW-0378">Hydrolase</keyword>
<accession>A0A089LIZ0</accession>
<dbReference type="EMBL" id="CP009285">
    <property type="protein sequence ID" value="AIQ61471.1"/>
    <property type="molecule type" value="Genomic_DNA"/>
</dbReference>
<name>A0A089LIZ0_PAEBO</name>
<evidence type="ECO:0000259" key="1">
    <source>
        <dbReference type="Pfam" id="PF12867"/>
    </source>
</evidence>
<dbReference type="RefSeq" id="WP_052429755.1">
    <property type="nucleotide sequence ID" value="NZ_CP009285.1"/>
</dbReference>
<dbReference type="GO" id="GO:0016787">
    <property type="term" value="F:hydrolase activity"/>
    <property type="evidence" value="ECO:0007669"/>
    <property type="project" value="UniProtKB-KW"/>
</dbReference>
<dbReference type="SUPFAM" id="SSF109854">
    <property type="entry name" value="DinB/YfiT-like putative metalloenzymes"/>
    <property type="match status" value="1"/>
</dbReference>
<dbReference type="OrthoDB" id="9793216at2"/>
<dbReference type="Pfam" id="PF12867">
    <property type="entry name" value="DinB_2"/>
    <property type="match status" value="1"/>
</dbReference>
<evidence type="ECO:0000313" key="3">
    <source>
        <dbReference type="Proteomes" id="UP000029518"/>
    </source>
</evidence>
<dbReference type="Gene3D" id="1.20.120.450">
    <property type="entry name" value="dinb family like domain"/>
    <property type="match status" value="1"/>
</dbReference>
<protein>
    <submittedName>
        <fullName evidence="2">Metal-dependent hydrolase</fullName>
    </submittedName>
</protein>
<dbReference type="InterPro" id="IPR034660">
    <property type="entry name" value="DinB/YfiT-like"/>
</dbReference>
<dbReference type="Proteomes" id="UP000029518">
    <property type="component" value="Chromosome"/>
</dbReference>
<evidence type="ECO:0000313" key="2">
    <source>
        <dbReference type="EMBL" id="AIQ61471.1"/>
    </source>
</evidence>
<feature type="domain" description="DinB-like" evidence="1">
    <location>
        <begin position="14"/>
        <end position="146"/>
    </location>
</feature>
<reference evidence="2" key="1">
    <citation type="submission" date="2014-08" db="EMBL/GenBank/DDBJ databases">
        <title>Comparative genomics of the Paenibacillus odorifer group.</title>
        <authorList>
            <person name="den Bakker H.C."/>
            <person name="Tsai Y.-C.Y.-C."/>
            <person name="Martin N."/>
            <person name="Korlach J."/>
            <person name="Wiedmann M."/>
        </authorList>
    </citation>
    <scope>NUCLEOTIDE SEQUENCE [LARGE SCALE GENOMIC DNA]</scope>
    <source>
        <strain evidence="2">DSM 13188</strain>
    </source>
</reference>
<sequence length="153" mass="17548">MLTSTITELQSLLAAVPAAYNRLTPEEAAAPRPGGKWSCLQLLGHLCDSAINNLTRFIKVQYEPQPLLLTYYDQNEWMTAQQYASAPHDEILTLWISLNQSILRAVSRLSAEQLALLLLRNDGTMVTLQWLVEDYLDHMKHHLRQMFPDQDWV</sequence>
<dbReference type="HOGENOM" id="CLU_105789_4_0_9"/>